<protein>
    <recommendedName>
        <fullName evidence="2">Glycosyl transferase family 28 C-terminal domain-containing protein</fullName>
    </recommendedName>
</protein>
<dbReference type="EMBL" id="BARS01049299">
    <property type="protein sequence ID" value="GAG31437.1"/>
    <property type="molecule type" value="Genomic_DNA"/>
</dbReference>
<organism evidence="1">
    <name type="scientific">marine sediment metagenome</name>
    <dbReference type="NCBI Taxonomy" id="412755"/>
    <lineage>
        <taxon>unclassified sequences</taxon>
        <taxon>metagenomes</taxon>
        <taxon>ecological metagenomes</taxon>
    </lineage>
</organism>
<comment type="caution">
    <text evidence="1">The sequence shown here is derived from an EMBL/GenBank/DDBJ whole genome shotgun (WGS) entry which is preliminary data.</text>
</comment>
<evidence type="ECO:0000313" key="1">
    <source>
        <dbReference type="EMBL" id="GAG31437.1"/>
    </source>
</evidence>
<proteinExistence type="predicted"/>
<accession>X0X7P4</accession>
<sequence length="83" mass="8907">ECLSAGVPVVALEHGAVGERLSYWEVGELVPVALGVEGLADAVINNLGQNQRVADGVIRTLPQIDRVARKYSELSKAQRARAR</sequence>
<feature type="non-terminal residue" evidence="1">
    <location>
        <position position="1"/>
    </location>
</feature>
<reference evidence="1" key="1">
    <citation type="journal article" date="2014" name="Front. Microbiol.">
        <title>High frequency of phylogenetically diverse reductive dehalogenase-homologous genes in deep subseafloor sedimentary metagenomes.</title>
        <authorList>
            <person name="Kawai M."/>
            <person name="Futagami T."/>
            <person name="Toyoda A."/>
            <person name="Takaki Y."/>
            <person name="Nishi S."/>
            <person name="Hori S."/>
            <person name="Arai W."/>
            <person name="Tsubouchi T."/>
            <person name="Morono Y."/>
            <person name="Uchiyama I."/>
            <person name="Ito T."/>
            <person name="Fujiyama A."/>
            <person name="Inagaki F."/>
            <person name="Takami H."/>
        </authorList>
    </citation>
    <scope>NUCLEOTIDE SEQUENCE</scope>
    <source>
        <strain evidence="1">Expedition CK06-06</strain>
    </source>
</reference>
<dbReference type="AlphaFoldDB" id="X0X7P4"/>
<gene>
    <name evidence="1" type="ORF">S01H1_73759</name>
</gene>
<evidence type="ECO:0008006" key="2">
    <source>
        <dbReference type="Google" id="ProtNLM"/>
    </source>
</evidence>
<name>X0X7P4_9ZZZZ</name>